<comment type="caution">
    <text evidence="12">The sequence shown here is derived from an EMBL/GenBank/DDBJ whole genome shotgun (WGS) entry which is preliminary data.</text>
</comment>
<dbReference type="SMART" id="SM00771">
    <property type="entry name" value="ZipA_C"/>
    <property type="match status" value="1"/>
</dbReference>
<feature type="domain" description="ZipA C-terminal FtsZ-binding" evidence="11">
    <location>
        <begin position="168"/>
        <end position="297"/>
    </location>
</feature>
<dbReference type="PANTHER" id="PTHR38685">
    <property type="entry name" value="CELL DIVISION PROTEIN ZIPA"/>
    <property type="match status" value="1"/>
</dbReference>
<dbReference type="GO" id="GO:0000917">
    <property type="term" value="P:division septum assembly"/>
    <property type="evidence" value="ECO:0007669"/>
    <property type="project" value="TreeGrafter"/>
</dbReference>
<dbReference type="GO" id="GO:0043093">
    <property type="term" value="P:FtsZ-dependent cytokinesis"/>
    <property type="evidence" value="ECO:0007669"/>
    <property type="project" value="UniProtKB-UniRule"/>
</dbReference>
<keyword evidence="5 8" id="KW-1133">Transmembrane helix</keyword>
<keyword evidence="7 8" id="KW-0131">Cell cycle</keyword>
<dbReference type="InterPro" id="IPR036765">
    <property type="entry name" value="ZipA_FtsZ-bd_C_sf"/>
</dbReference>
<protein>
    <recommendedName>
        <fullName evidence="8 9">Cell division protein ZipA</fullName>
    </recommendedName>
</protein>
<dbReference type="Gene3D" id="3.30.1400.10">
    <property type="entry name" value="ZipA, C-terminal FtsZ-binding domain"/>
    <property type="match status" value="1"/>
</dbReference>
<comment type="subcellular location">
    <subcellularLocation>
        <location evidence="8">Cell inner membrane</location>
        <topology evidence="8">Single-pass type I membrane protein</topology>
    </subcellularLocation>
    <text evidence="8">Localizes to the Z ring in an FtsZ-dependent manner.</text>
</comment>
<comment type="similarity">
    <text evidence="8 9">Belongs to the ZipA family.</text>
</comment>
<keyword evidence="3 8" id="KW-0132">Cell division</keyword>
<comment type="subunit">
    <text evidence="8">Interacts with FtsZ via their C-terminal domains.</text>
</comment>
<dbReference type="PANTHER" id="PTHR38685:SF1">
    <property type="entry name" value="CELL DIVISION PROTEIN ZIPA"/>
    <property type="match status" value="1"/>
</dbReference>
<evidence type="ECO:0000256" key="6">
    <source>
        <dbReference type="ARBA" id="ARBA00023136"/>
    </source>
</evidence>
<dbReference type="NCBIfam" id="TIGR02205">
    <property type="entry name" value="septum_zipA"/>
    <property type="match status" value="1"/>
</dbReference>
<dbReference type="Proteomes" id="UP000004931">
    <property type="component" value="Unassembled WGS sequence"/>
</dbReference>
<organism evidence="12 13">
    <name type="scientific">marine gamma proteobacterium HTCC2143</name>
    <dbReference type="NCBI Taxonomy" id="247633"/>
    <lineage>
        <taxon>Bacteria</taxon>
        <taxon>Pseudomonadati</taxon>
        <taxon>Pseudomonadota</taxon>
        <taxon>Gammaproteobacteria</taxon>
        <taxon>Cellvibrionales</taxon>
        <taxon>Spongiibacteraceae</taxon>
        <taxon>BD1-7 clade</taxon>
    </lineage>
</organism>
<dbReference type="InterPro" id="IPR007449">
    <property type="entry name" value="ZipA_FtsZ-bd_C"/>
</dbReference>
<dbReference type="HAMAP" id="MF_00509">
    <property type="entry name" value="ZipA"/>
    <property type="match status" value="1"/>
</dbReference>
<evidence type="ECO:0000256" key="7">
    <source>
        <dbReference type="ARBA" id="ARBA00023306"/>
    </source>
</evidence>
<dbReference type="EMBL" id="AAVT01000003">
    <property type="protein sequence ID" value="EAW31375.1"/>
    <property type="molecule type" value="Genomic_DNA"/>
</dbReference>
<evidence type="ECO:0000256" key="8">
    <source>
        <dbReference type="HAMAP-Rule" id="MF_00509"/>
    </source>
</evidence>
<keyword evidence="1 8" id="KW-1003">Cell membrane</keyword>
<evidence type="ECO:0000256" key="2">
    <source>
        <dbReference type="ARBA" id="ARBA00022519"/>
    </source>
</evidence>
<evidence type="ECO:0000256" key="4">
    <source>
        <dbReference type="ARBA" id="ARBA00022692"/>
    </source>
</evidence>
<name>A0YC56_9GAMM</name>
<evidence type="ECO:0000256" key="9">
    <source>
        <dbReference type="RuleBase" id="RU003612"/>
    </source>
</evidence>
<dbReference type="Pfam" id="PF04354">
    <property type="entry name" value="ZipA_C"/>
    <property type="match status" value="1"/>
</dbReference>
<dbReference type="SUPFAM" id="SSF64383">
    <property type="entry name" value="Cell-division protein ZipA, C-terminal domain"/>
    <property type="match status" value="1"/>
</dbReference>
<dbReference type="GO" id="GO:0032153">
    <property type="term" value="C:cell division site"/>
    <property type="evidence" value="ECO:0007669"/>
    <property type="project" value="UniProtKB-UniRule"/>
</dbReference>
<proteinExistence type="inferred from homology"/>
<dbReference type="eggNOG" id="COG3115">
    <property type="taxonomic scope" value="Bacteria"/>
</dbReference>
<keyword evidence="4 8" id="KW-0812">Transmembrane</keyword>
<keyword evidence="6 8" id="KW-0472">Membrane</keyword>
<comment type="function">
    <text evidence="8 9">Essential cell division protein that stabilizes the FtsZ protofilaments by cross-linking them and that serves as a cytoplasmic membrane anchor for the Z ring. Also required for the recruitment to the septal ring of downstream cell division proteins.</text>
</comment>
<feature type="region of interest" description="Disordered" evidence="10">
    <location>
        <begin position="47"/>
        <end position="92"/>
    </location>
</feature>
<dbReference type="GO" id="GO:0005886">
    <property type="term" value="C:plasma membrane"/>
    <property type="evidence" value="ECO:0007669"/>
    <property type="project" value="UniProtKB-SubCell"/>
</dbReference>
<reference evidence="12 13" key="1">
    <citation type="journal article" date="2010" name="J. Bacteriol.">
        <title>Genome sequence of the oligotrophic marine Gammaproteobacterium HTCC2143, isolated from the Oregon Coast.</title>
        <authorList>
            <person name="Oh H.M."/>
            <person name="Kang I."/>
            <person name="Ferriera S."/>
            <person name="Giovannoni S.J."/>
            <person name="Cho J.C."/>
        </authorList>
    </citation>
    <scope>NUCLEOTIDE SEQUENCE [LARGE SCALE GENOMIC DNA]</scope>
    <source>
        <strain evidence="12 13">HTCC2143</strain>
    </source>
</reference>
<dbReference type="OrthoDB" id="7054914at2"/>
<gene>
    <name evidence="8" type="primary">zipA</name>
    <name evidence="12" type="ORF">GP2143_07494</name>
</gene>
<dbReference type="STRING" id="247633.GP2143_07494"/>
<evidence type="ECO:0000313" key="12">
    <source>
        <dbReference type="EMBL" id="EAW31375.1"/>
    </source>
</evidence>
<evidence type="ECO:0000259" key="11">
    <source>
        <dbReference type="SMART" id="SM00771"/>
    </source>
</evidence>
<keyword evidence="2 8" id="KW-0997">Cell inner membrane</keyword>
<accession>A0YC56</accession>
<evidence type="ECO:0000313" key="13">
    <source>
        <dbReference type="Proteomes" id="UP000004931"/>
    </source>
</evidence>
<evidence type="ECO:0000256" key="1">
    <source>
        <dbReference type="ARBA" id="ARBA00022475"/>
    </source>
</evidence>
<feature type="transmembrane region" description="Helical" evidence="8">
    <location>
        <begin position="6"/>
        <end position="25"/>
    </location>
</feature>
<keyword evidence="13" id="KW-1185">Reference proteome</keyword>
<dbReference type="AlphaFoldDB" id="A0YC56"/>
<sequence length="309" mass="34152">MELGFRDWMIIVGVLLIVAVLIDGYRRMRNERRGNIRMSLNRQFLNSSTANDDSPSELPNGGARQVSATASQHIDRDSVPPLGDGELEGADLDLDQPAPLLMEAVEKHEADIDRVENTHSEAEIVDDHFELEPPPSPEQESIVDPAVASDVDADMAESFQQVSTTAEPQEVIAINVVAKGSPFKGPDLLHILLACDLRFGDMSIFHRHEQANGKGAVQFSMANSVEPGYFDLDNIDDFSTPGVCFFLSVPGPSEAIKAFEYMVETAQCLVTNLGGEMLDESRSAMTNQTLEHCRQRLQDFERRQLTHQA</sequence>
<dbReference type="InterPro" id="IPR011919">
    <property type="entry name" value="Cell_div_ZipA"/>
</dbReference>
<evidence type="ECO:0000256" key="3">
    <source>
        <dbReference type="ARBA" id="ARBA00022618"/>
    </source>
</evidence>
<evidence type="ECO:0000256" key="5">
    <source>
        <dbReference type="ARBA" id="ARBA00022989"/>
    </source>
</evidence>
<evidence type="ECO:0000256" key="10">
    <source>
        <dbReference type="SAM" id="MobiDB-lite"/>
    </source>
</evidence>